<evidence type="ECO:0000313" key="3">
    <source>
        <dbReference type="Proteomes" id="UP000799429"/>
    </source>
</evidence>
<feature type="transmembrane region" description="Helical" evidence="1">
    <location>
        <begin position="118"/>
        <end position="140"/>
    </location>
</feature>
<accession>A0A9P4S913</accession>
<feature type="transmembrane region" description="Helical" evidence="1">
    <location>
        <begin position="224"/>
        <end position="247"/>
    </location>
</feature>
<evidence type="ECO:0000313" key="2">
    <source>
        <dbReference type="EMBL" id="KAF2838161.1"/>
    </source>
</evidence>
<keyword evidence="1" id="KW-0472">Membrane</keyword>
<comment type="caution">
    <text evidence="2">The sequence shown here is derived from an EMBL/GenBank/DDBJ whole genome shotgun (WGS) entry which is preliminary data.</text>
</comment>
<keyword evidence="1" id="KW-1133">Transmembrane helix</keyword>
<proteinExistence type="predicted"/>
<feature type="transmembrane region" description="Helical" evidence="1">
    <location>
        <begin position="146"/>
        <end position="164"/>
    </location>
</feature>
<dbReference type="OrthoDB" id="5412502at2759"/>
<evidence type="ECO:0000256" key="1">
    <source>
        <dbReference type="SAM" id="Phobius"/>
    </source>
</evidence>
<keyword evidence="1" id="KW-0812">Transmembrane</keyword>
<sequence>MFFIDRYQDLSLDIVGFLAILGEGSILANAQVSTLSRSIFLPRLLPAPQALLRPARPEKLEPTPGYVTGVHSGNNRTYINHIGQIVLDAENMQDFDVRCVEIKREKGTAHWEVKAKTLSLVTGVTILGCAFSIALLVLSIVWDDGMALLATVSLSALSTIIGIGNKWTLQFAKRNPTPNSRTPDGDVVVRYPKGSFLVVKCTEDVARELYFAPENIHYMVPNPVVYRLISLCGTMLLMVGVVALGNARVQSQTAFGAAYMLLNAAYWLVAAVPSKAHWDTSPYTVIDQRIEGSLEGRKYHIDRNDSFTQALWKVIIITKDARWIRLSNAAPQTTSWDEWLFEAVKHAKTAKTYTDDDGTLVYRKPDWNPQEALGFYLNSRKTDLQEV</sequence>
<organism evidence="2 3">
    <name type="scientific">Patellaria atrata CBS 101060</name>
    <dbReference type="NCBI Taxonomy" id="1346257"/>
    <lineage>
        <taxon>Eukaryota</taxon>
        <taxon>Fungi</taxon>
        <taxon>Dikarya</taxon>
        <taxon>Ascomycota</taxon>
        <taxon>Pezizomycotina</taxon>
        <taxon>Dothideomycetes</taxon>
        <taxon>Dothideomycetes incertae sedis</taxon>
        <taxon>Patellariales</taxon>
        <taxon>Patellariaceae</taxon>
        <taxon>Patellaria</taxon>
    </lineage>
</organism>
<dbReference type="EMBL" id="MU006097">
    <property type="protein sequence ID" value="KAF2838161.1"/>
    <property type="molecule type" value="Genomic_DNA"/>
</dbReference>
<name>A0A9P4S913_9PEZI</name>
<protein>
    <submittedName>
        <fullName evidence="2">Uncharacterized protein</fullName>
    </submittedName>
</protein>
<feature type="transmembrane region" description="Helical" evidence="1">
    <location>
        <begin position="253"/>
        <end position="272"/>
    </location>
</feature>
<keyword evidence="3" id="KW-1185">Reference proteome</keyword>
<gene>
    <name evidence="2" type="ORF">M501DRAFT_993025</name>
</gene>
<dbReference type="AlphaFoldDB" id="A0A9P4S913"/>
<dbReference type="Proteomes" id="UP000799429">
    <property type="component" value="Unassembled WGS sequence"/>
</dbReference>
<reference evidence="2" key="1">
    <citation type="journal article" date="2020" name="Stud. Mycol.">
        <title>101 Dothideomycetes genomes: a test case for predicting lifestyles and emergence of pathogens.</title>
        <authorList>
            <person name="Haridas S."/>
            <person name="Albert R."/>
            <person name="Binder M."/>
            <person name="Bloem J."/>
            <person name="Labutti K."/>
            <person name="Salamov A."/>
            <person name="Andreopoulos B."/>
            <person name="Baker S."/>
            <person name="Barry K."/>
            <person name="Bills G."/>
            <person name="Bluhm B."/>
            <person name="Cannon C."/>
            <person name="Castanera R."/>
            <person name="Culley D."/>
            <person name="Daum C."/>
            <person name="Ezra D."/>
            <person name="Gonzalez J."/>
            <person name="Henrissat B."/>
            <person name="Kuo A."/>
            <person name="Liang C."/>
            <person name="Lipzen A."/>
            <person name="Lutzoni F."/>
            <person name="Magnuson J."/>
            <person name="Mondo S."/>
            <person name="Nolan M."/>
            <person name="Ohm R."/>
            <person name="Pangilinan J."/>
            <person name="Park H.-J."/>
            <person name="Ramirez L."/>
            <person name="Alfaro M."/>
            <person name="Sun H."/>
            <person name="Tritt A."/>
            <person name="Yoshinaga Y."/>
            <person name="Zwiers L.-H."/>
            <person name="Turgeon B."/>
            <person name="Goodwin S."/>
            <person name="Spatafora J."/>
            <person name="Crous P."/>
            <person name="Grigoriev I."/>
        </authorList>
    </citation>
    <scope>NUCLEOTIDE SEQUENCE</scope>
    <source>
        <strain evidence="2">CBS 101060</strain>
    </source>
</reference>